<dbReference type="OrthoDB" id="3173694at2"/>
<dbReference type="AlphaFoldDB" id="A0A3N0IW25"/>
<dbReference type="Proteomes" id="UP000253817">
    <property type="component" value="Unassembled WGS sequence"/>
</dbReference>
<accession>A0A3N0IW25</accession>
<gene>
    <name evidence="1" type="ORF">C1876_09570</name>
    <name evidence="2" type="ORF">DMP09_10815</name>
</gene>
<evidence type="ECO:0000313" key="2">
    <source>
        <dbReference type="EMBL" id="RNM41204.1"/>
    </source>
</evidence>
<sequence length="194" mass="21914">MAATVKTLLENHGELYWGTRKANPGYCYGLSLDVGEDGLAARVVYVMSDLDDNDEPLVTPEMLVACYRVEDLEPNGIELSDLMDDDRPDTVKGWYCVEESFFPHDQVEALQASSDAHDYYLEIMLRILTISPEEVAEGMPTLDELTFFDLLEELEGIAERIDRGELSRPLPFGFRLVGDALFGWEFADEADYRA</sequence>
<reference evidence="2" key="3">
    <citation type="journal article" date="2019" name="Microbiol. Resour. Announc.">
        <title>Draft Genome Sequences of Type Strains of Gordonibacter faecihominis, Paraeggerthella hongkongensis, Parvibacter caecicola,Slackia equolifaciens, Slackia faecicanis, and Slackia isoflavoniconvertens.</title>
        <authorList>
            <person name="Danylec N."/>
            <person name="Stoll D.A."/>
            <person name="Dotsch A."/>
            <person name="Huch M."/>
        </authorList>
    </citation>
    <scope>NUCLEOTIDE SEQUENCE</scope>
    <source>
        <strain evidence="2">DSM 16107</strain>
    </source>
</reference>
<protein>
    <submittedName>
        <fullName evidence="2">Uncharacterized protein</fullName>
    </submittedName>
</protein>
<evidence type="ECO:0000313" key="4">
    <source>
        <dbReference type="Proteomes" id="UP000270112"/>
    </source>
</evidence>
<comment type="caution">
    <text evidence="2">The sequence shown here is derived from an EMBL/GenBank/DDBJ whole genome shotgun (WGS) entry which is preliminary data.</text>
</comment>
<dbReference type="Proteomes" id="UP000270112">
    <property type="component" value="Unassembled WGS sequence"/>
</dbReference>
<evidence type="ECO:0000313" key="1">
    <source>
        <dbReference type="EMBL" id="RDB68485.1"/>
    </source>
</evidence>
<evidence type="ECO:0000313" key="3">
    <source>
        <dbReference type="Proteomes" id="UP000253817"/>
    </source>
</evidence>
<reference evidence="4" key="2">
    <citation type="submission" date="2018-05" db="EMBL/GenBank/DDBJ databases">
        <title>Genome Sequencing of selected type strains of the family Eggerthellaceae.</title>
        <authorList>
            <person name="Danylec N."/>
            <person name="Stoll D.A."/>
            <person name="Doetsch A."/>
            <person name="Huch M."/>
        </authorList>
    </citation>
    <scope>NUCLEOTIDE SEQUENCE [LARGE SCALE GENOMIC DNA]</scope>
    <source>
        <strain evidence="4">DSM 16107</strain>
    </source>
</reference>
<dbReference type="RefSeq" id="WP_114546503.1">
    <property type="nucleotide sequence ID" value="NZ_CALJMG010000145.1"/>
</dbReference>
<name>A0A3N0IW25_9ACTN</name>
<reference evidence="1 3" key="1">
    <citation type="journal article" date="2018" name="Elife">
        <title>Discovery and characterization of a prevalent human gut bacterial enzyme sufficient for the inactivation of a family of plant toxins.</title>
        <authorList>
            <person name="Koppel N."/>
            <person name="Bisanz J.E."/>
            <person name="Pandelia M.E."/>
            <person name="Turnbaugh P.J."/>
            <person name="Balskus E.P."/>
        </authorList>
    </citation>
    <scope>NUCLEOTIDE SEQUENCE [LARGE SCALE GENOMIC DNA]</scope>
    <source>
        <strain evidence="1 3">DSM 16107</strain>
    </source>
</reference>
<dbReference type="EMBL" id="QICC01000045">
    <property type="protein sequence ID" value="RNM41204.1"/>
    <property type="molecule type" value="Genomic_DNA"/>
</dbReference>
<proteinExistence type="predicted"/>
<keyword evidence="3" id="KW-1185">Reference proteome</keyword>
<dbReference type="EMBL" id="PPTT01000015">
    <property type="protein sequence ID" value="RDB68485.1"/>
    <property type="molecule type" value="Genomic_DNA"/>
</dbReference>
<organism evidence="2 4">
    <name type="scientific">Eggerthella sinensis</name>
    <dbReference type="NCBI Taxonomy" id="242230"/>
    <lineage>
        <taxon>Bacteria</taxon>
        <taxon>Bacillati</taxon>
        <taxon>Actinomycetota</taxon>
        <taxon>Coriobacteriia</taxon>
        <taxon>Eggerthellales</taxon>
        <taxon>Eggerthellaceae</taxon>
        <taxon>Eggerthella</taxon>
    </lineage>
</organism>